<dbReference type="EMBL" id="CP012713">
    <property type="protein sequence ID" value="ALF18528.1"/>
    <property type="molecule type" value="Genomic_DNA"/>
</dbReference>
<sequence length="326" mass="39186">MELKELMNHCIDKWNSGMESDKKIKEVEKYFEKWFSNIPEEYKSMVEVLIKKLEYYPRKVVNNYLVELHNKLLEKGNINDDNTIYVFIKSRSGKGNSSNDYWTEYKNINELNREICYENMYLITNEQWKYIDNIIFIDDFCGTGNTFINEIKSIKKIKKIRKINKTKKMNKINKRERLNKTYFEKRIFYIIIVTTEVGLKEIENYAESKKLLITLVYKFIEKKAFEQKLFITDDETAKESLINLSEELKIPKKQHLGYGESQSLVAFYNNTPNNTIGLMRYDTDVYKSLFPRKNDKKPSWKTMKKNEKERKMTNYNSKIKKGKKYE</sequence>
<dbReference type="InterPro" id="IPR056920">
    <property type="entry name" value="PRTase-CE"/>
</dbReference>
<evidence type="ECO:0000259" key="2">
    <source>
        <dbReference type="Pfam" id="PF24390"/>
    </source>
</evidence>
<dbReference type="OrthoDB" id="2084254at2"/>
<accession>A0A0M4RLS2</accession>
<evidence type="ECO:0000313" key="4">
    <source>
        <dbReference type="Proteomes" id="UP000063147"/>
    </source>
</evidence>
<dbReference type="AlphaFoldDB" id="A0A0M4RLS2"/>
<evidence type="ECO:0000313" key="3">
    <source>
        <dbReference type="EMBL" id="ALF18528.1"/>
    </source>
</evidence>
<organism evidence="3">
    <name type="scientific">Fusobacterium animalis</name>
    <dbReference type="NCBI Taxonomy" id="76859"/>
    <lineage>
        <taxon>Bacteria</taxon>
        <taxon>Fusobacteriati</taxon>
        <taxon>Fusobacteriota</taxon>
        <taxon>Fusobacteriia</taxon>
        <taxon>Fusobacteriales</taxon>
        <taxon>Fusobacteriaceae</taxon>
        <taxon>Fusobacterium</taxon>
    </lineage>
</organism>
<gene>
    <name evidence="3" type="ORF">RN98_10215</name>
</gene>
<feature type="compositionally biased region" description="Basic and acidic residues" evidence="1">
    <location>
        <begin position="295"/>
        <end position="312"/>
    </location>
</feature>
<feature type="region of interest" description="Disordered" evidence="1">
    <location>
        <begin position="295"/>
        <end position="326"/>
    </location>
</feature>
<reference evidence="3 4" key="1">
    <citation type="submission" date="2015-09" db="EMBL/GenBank/DDBJ databases">
        <authorList>
            <person name="Jackson K.R."/>
            <person name="Lunt B.L."/>
            <person name="Fisher J.N.B."/>
            <person name="Gardner A.V."/>
            <person name="Bailey M.E."/>
            <person name="Deus L.M."/>
            <person name="Earl A.S."/>
            <person name="Gibby P.D."/>
            <person name="Hartmann K.A."/>
            <person name="Liu J.E."/>
            <person name="Manci A.M."/>
            <person name="Nielsen D.A."/>
            <person name="Solomon M.B."/>
            <person name="Breakwell D.P."/>
            <person name="Burnett S.H."/>
            <person name="Grose J.H."/>
        </authorList>
    </citation>
    <scope>NUCLEOTIDE SEQUENCE [LARGE SCALE GENOMIC DNA]</scope>
    <source>
        <strain evidence="3 4">KCOM 1279</strain>
    </source>
</reference>
<dbReference type="PATRIC" id="fig|76859.3.peg.2065"/>
<protein>
    <recommendedName>
        <fullName evidence="2">PRTase-CE domain-containing protein</fullName>
    </recommendedName>
</protein>
<proteinExistence type="predicted"/>
<name>A0A0M4RLS2_9FUSO</name>
<dbReference type="Pfam" id="PF24390">
    <property type="entry name" value="PRTase-CE"/>
    <property type="match status" value="1"/>
</dbReference>
<dbReference type="Proteomes" id="UP000063147">
    <property type="component" value="Chromosome"/>
</dbReference>
<evidence type="ECO:0000256" key="1">
    <source>
        <dbReference type="SAM" id="MobiDB-lite"/>
    </source>
</evidence>
<feature type="domain" description="PRTase-CE" evidence="2">
    <location>
        <begin position="32"/>
        <end position="292"/>
    </location>
</feature>